<accession>A0A401ZBE1</accession>
<dbReference type="Proteomes" id="UP000287224">
    <property type="component" value="Unassembled WGS sequence"/>
</dbReference>
<organism evidence="4 5">
    <name type="scientific">Dictyobacter aurantiacus</name>
    <dbReference type="NCBI Taxonomy" id="1936993"/>
    <lineage>
        <taxon>Bacteria</taxon>
        <taxon>Bacillati</taxon>
        <taxon>Chloroflexota</taxon>
        <taxon>Ktedonobacteria</taxon>
        <taxon>Ktedonobacterales</taxon>
        <taxon>Dictyobacteraceae</taxon>
        <taxon>Dictyobacter</taxon>
    </lineage>
</organism>
<dbReference type="InterPro" id="IPR036397">
    <property type="entry name" value="RNaseH_sf"/>
</dbReference>
<keyword evidence="5" id="KW-1185">Reference proteome</keyword>
<dbReference type="GO" id="GO:0003676">
    <property type="term" value="F:nucleic acid binding"/>
    <property type="evidence" value="ECO:0007669"/>
    <property type="project" value="InterPro"/>
</dbReference>
<sequence length="269" mass="30200">MTTSSFIPSSLISLLNQERGLGPVRQMDDLQARLQRRGMIMQQLRQLEEAVRDAQRQLRTLPQLPPLKCIQWAQAIQSLPNLVFLEVDTTGLYEDAEIIRLVVMSIRGNILLDRLVTPSRPISRQIATITGIEQGELQVAGIPITDALAQLRQAIRGTYLLSYNLEFDECKLREAVQRHQLDDITIIGEDLMTRAMSYLQLSSYPKLEHLCKQIGQPLPPQPLQTALDRAHGQIAVLYAMANAALTAPGTPIVQSSDTDDDDERDEHPF</sequence>
<name>A0A401ZBE1_9CHLR</name>
<feature type="region of interest" description="Disordered" evidence="2">
    <location>
        <begin position="249"/>
        <end position="269"/>
    </location>
</feature>
<keyword evidence="1" id="KW-0175">Coiled coil</keyword>
<protein>
    <recommendedName>
        <fullName evidence="3">Exonuclease domain-containing protein</fullName>
    </recommendedName>
</protein>
<dbReference type="SMART" id="SM00479">
    <property type="entry name" value="EXOIII"/>
    <property type="match status" value="1"/>
</dbReference>
<gene>
    <name evidence="4" type="ORF">KDAU_15600</name>
</gene>
<evidence type="ECO:0000259" key="3">
    <source>
        <dbReference type="SMART" id="SM00479"/>
    </source>
</evidence>
<dbReference type="InterPro" id="IPR012337">
    <property type="entry name" value="RNaseH-like_sf"/>
</dbReference>
<feature type="compositionally biased region" description="Acidic residues" evidence="2">
    <location>
        <begin position="257"/>
        <end position="269"/>
    </location>
</feature>
<proteinExistence type="predicted"/>
<dbReference type="AlphaFoldDB" id="A0A401ZBE1"/>
<evidence type="ECO:0000256" key="2">
    <source>
        <dbReference type="SAM" id="MobiDB-lite"/>
    </source>
</evidence>
<evidence type="ECO:0000313" key="5">
    <source>
        <dbReference type="Proteomes" id="UP000287224"/>
    </source>
</evidence>
<dbReference type="OrthoDB" id="9803913at2"/>
<evidence type="ECO:0000256" key="1">
    <source>
        <dbReference type="SAM" id="Coils"/>
    </source>
</evidence>
<dbReference type="CDD" id="cd06127">
    <property type="entry name" value="DEDDh"/>
    <property type="match status" value="1"/>
</dbReference>
<feature type="domain" description="Exonuclease" evidence="3">
    <location>
        <begin position="81"/>
        <end position="246"/>
    </location>
</feature>
<comment type="caution">
    <text evidence="4">The sequence shown here is derived from an EMBL/GenBank/DDBJ whole genome shotgun (WGS) entry which is preliminary data.</text>
</comment>
<reference evidence="5" key="1">
    <citation type="submission" date="2018-12" db="EMBL/GenBank/DDBJ databases">
        <title>Tengunoibacter tsumagoiensis gen. nov., sp. nov., Dictyobacter kobayashii sp. nov., D. alpinus sp. nov., and D. joshuensis sp. nov. and description of Dictyobacteraceae fam. nov. within the order Ktedonobacterales isolated from Tengu-no-mugimeshi.</title>
        <authorList>
            <person name="Wang C.M."/>
            <person name="Zheng Y."/>
            <person name="Sakai Y."/>
            <person name="Toyoda A."/>
            <person name="Minakuchi Y."/>
            <person name="Abe K."/>
            <person name="Yokota A."/>
            <person name="Yabe S."/>
        </authorList>
    </citation>
    <scope>NUCLEOTIDE SEQUENCE [LARGE SCALE GENOMIC DNA]</scope>
    <source>
        <strain evidence="5">S-27</strain>
    </source>
</reference>
<feature type="coiled-coil region" evidence="1">
    <location>
        <begin position="37"/>
        <end position="64"/>
    </location>
</feature>
<dbReference type="RefSeq" id="WP_126595406.1">
    <property type="nucleotide sequence ID" value="NZ_BIFQ01000001.1"/>
</dbReference>
<dbReference type="GO" id="GO:0004527">
    <property type="term" value="F:exonuclease activity"/>
    <property type="evidence" value="ECO:0007669"/>
    <property type="project" value="UniProtKB-ARBA"/>
</dbReference>
<dbReference type="InterPro" id="IPR013520">
    <property type="entry name" value="Ribonucl_H"/>
</dbReference>
<evidence type="ECO:0000313" key="4">
    <source>
        <dbReference type="EMBL" id="GCE04231.1"/>
    </source>
</evidence>
<dbReference type="EMBL" id="BIFQ01000001">
    <property type="protein sequence ID" value="GCE04231.1"/>
    <property type="molecule type" value="Genomic_DNA"/>
</dbReference>
<dbReference type="Gene3D" id="3.30.420.10">
    <property type="entry name" value="Ribonuclease H-like superfamily/Ribonuclease H"/>
    <property type="match status" value="1"/>
</dbReference>
<dbReference type="SUPFAM" id="SSF53098">
    <property type="entry name" value="Ribonuclease H-like"/>
    <property type="match status" value="1"/>
</dbReference>